<evidence type="ECO:0000256" key="2">
    <source>
        <dbReference type="ARBA" id="ARBA00022692"/>
    </source>
</evidence>
<keyword evidence="2 7" id="KW-0812">Transmembrane</keyword>
<evidence type="ECO:0000256" key="7">
    <source>
        <dbReference type="SAM" id="Phobius"/>
    </source>
</evidence>
<keyword evidence="3 7" id="KW-1133">Transmembrane helix</keyword>
<feature type="region of interest" description="Disordered" evidence="6">
    <location>
        <begin position="1"/>
        <end position="21"/>
    </location>
</feature>
<feature type="transmembrane region" description="Helical" evidence="7">
    <location>
        <begin position="244"/>
        <end position="269"/>
    </location>
</feature>
<comment type="caution">
    <text evidence="9">The sequence shown here is derived from an EMBL/GenBank/DDBJ whole genome shotgun (WGS) entry which is preliminary data.</text>
</comment>
<feature type="domain" description="Rhodopsin" evidence="8">
    <location>
        <begin position="98"/>
        <end position="337"/>
    </location>
</feature>
<evidence type="ECO:0000256" key="4">
    <source>
        <dbReference type="ARBA" id="ARBA00023136"/>
    </source>
</evidence>
<evidence type="ECO:0000256" key="1">
    <source>
        <dbReference type="ARBA" id="ARBA00004141"/>
    </source>
</evidence>
<reference evidence="9" key="1">
    <citation type="submission" date="2022-07" db="EMBL/GenBank/DDBJ databases">
        <title>Draft genome sequence of Zalerion maritima ATCC 34329, a (micro)plastics degrading marine fungus.</title>
        <authorList>
            <person name="Paco A."/>
            <person name="Goncalves M.F.M."/>
            <person name="Rocha-Santos T.A.P."/>
            <person name="Alves A."/>
        </authorList>
    </citation>
    <scope>NUCLEOTIDE SEQUENCE</scope>
    <source>
        <strain evidence="9">ATCC 34329</strain>
    </source>
</reference>
<protein>
    <recommendedName>
        <fullName evidence="8">Rhodopsin domain-containing protein</fullName>
    </recommendedName>
</protein>
<evidence type="ECO:0000256" key="3">
    <source>
        <dbReference type="ARBA" id="ARBA00022989"/>
    </source>
</evidence>
<name>A0AAD5RI13_9PEZI</name>
<evidence type="ECO:0000313" key="10">
    <source>
        <dbReference type="Proteomes" id="UP001201980"/>
    </source>
</evidence>
<dbReference type="InterPro" id="IPR052337">
    <property type="entry name" value="SAT4-like"/>
</dbReference>
<dbReference type="PANTHER" id="PTHR33048:SF149">
    <property type="entry name" value="UBID FAMILY DECARBOXYLASE"/>
    <property type="match status" value="1"/>
</dbReference>
<gene>
    <name evidence="9" type="ORF">MKZ38_007964</name>
</gene>
<dbReference type="Pfam" id="PF20684">
    <property type="entry name" value="Fung_rhodopsin"/>
    <property type="match status" value="1"/>
</dbReference>
<keyword evidence="10" id="KW-1185">Reference proteome</keyword>
<dbReference type="InterPro" id="IPR049326">
    <property type="entry name" value="Rhodopsin_dom_fungi"/>
</dbReference>
<evidence type="ECO:0000313" key="9">
    <source>
        <dbReference type="EMBL" id="KAJ2894047.1"/>
    </source>
</evidence>
<evidence type="ECO:0000256" key="5">
    <source>
        <dbReference type="ARBA" id="ARBA00038359"/>
    </source>
</evidence>
<feature type="compositionally biased region" description="Polar residues" evidence="6">
    <location>
        <begin position="366"/>
        <end position="377"/>
    </location>
</feature>
<evidence type="ECO:0000259" key="8">
    <source>
        <dbReference type="Pfam" id="PF20684"/>
    </source>
</evidence>
<accession>A0AAD5RI13</accession>
<feature type="region of interest" description="Disordered" evidence="6">
    <location>
        <begin position="414"/>
        <end position="483"/>
    </location>
</feature>
<dbReference type="GO" id="GO:0016020">
    <property type="term" value="C:membrane"/>
    <property type="evidence" value="ECO:0007669"/>
    <property type="project" value="UniProtKB-SubCell"/>
</dbReference>
<feature type="transmembrane region" description="Helical" evidence="7">
    <location>
        <begin position="281"/>
        <end position="303"/>
    </location>
</feature>
<sequence length="483" mass="54059">MDKAWCDQFAPPDSNVSSSSSNPLEIFLESAIPILSPPSHRGFALKYPLVFPPGVKLDERHFHPVPFAGMGNFGDDFQQELKTQSWSLYSVGMVIVLLRIAARIKRLGIRNLQLDDYLMLAVGSLFTLLIVCLNVTADGGGSNLYPPELEGTFTESEIRARIYGSKIVVVSEQAMLNLIYLIKVCMLLMYTRLTLGLHTQRLVRVLGVYVFLGWMSTEITFFAACRPFKGYWGMPPPDPQCTTYEHYAIVQAVFNISSDVLMLFIPMPLIIKLHAPLPQKLVLSCIFSMGLFVIIAAALTKYFNLSDLWNSEYMLWYVREASVAVYVSNLPLIWPLVLEVFPGLRKWTTGRSIEEGPSGEQRRHATNGSTAGMRTNISSHITSVPAKTFDRLRRKRRNSLGSIDSLEMTYRYGAGNGRKSGDKKHSGDDTSSTENIFRGIQVERTVEVQEEAGRRRSPGDDAEKGQLDWGNMGGLNINISSKH</sequence>
<feature type="transmembrane region" description="Helical" evidence="7">
    <location>
        <begin position="117"/>
        <end position="137"/>
    </location>
</feature>
<keyword evidence="4 7" id="KW-0472">Membrane</keyword>
<dbReference type="PANTHER" id="PTHR33048">
    <property type="entry name" value="PTH11-LIKE INTEGRAL MEMBRANE PROTEIN (AFU_ORTHOLOGUE AFUA_5G11245)"/>
    <property type="match status" value="1"/>
</dbReference>
<proteinExistence type="inferred from homology"/>
<feature type="transmembrane region" description="Helical" evidence="7">
    <location>
        <begin position="202"/>
        <end position="224"/>
    </location>
</feature>
<dbReference type="EMBL" id="JAKWBI020000536">
    <property type="protein sequence ID" value="KAJ2894047.1"/>
    <property type="molecule type" value="Genomic_DNA"/>
</dbReference>
<dbReference type="Proteomes" id="UP001201980">
    <property type="component" value="Unassembled WGS sequence"/>
</dbReference>
<organism evidence="9 10">
    <name type="scientific">Zalerion maritima</name>
    <dbReference type="NCBI Taxonomy" id="339359"/>
    <lineage>
        <taxon>Eukaryota</taxon>
        <taxon>Fungi</taxon>
        <taxon>Dikarya</taxon>
        <taxon>Ascomycota</taxon>
        <taxon>Pezizomycotina</taxon>
        <taxon>Sordariomycetes</taxon>
        <taxon>Lulworthiomycetidae</taxon>
        <taxon>Lulworthiales</taxon>
        <taxon>Lulworthiaceae</taxon>
        <taxon>Zalerion</taxon>
    </lineage>
</organism>
<feature type="compositionally biased region" description="Basic and acidic residues" evidence="6">
    <location>
        <begin position="444"/>
        <end position="466"/>
    </location>
</feature>
<feature type="transmembrane region" description="Helical" evidence="7">
    <location>
        <begin position="323"/>
        <end position="341"/>
    </location>
</feature>
<dbReference type="AlphaFoldDB" id="A0AAD5RI13"/>
<evidence type="ECO:0000256" key="6">
    <source>
        <dbReference type="SAM" id="MobiDB-lite"/>
    </source>
</evidence>
<comment type="subcellular location">
    <subcellularLocation>
        <location evidence="1">Membrane</location>
        <topology evidence="1">Multi-pass membrane protein</topology>
    </subcellularLocation>
</comment>
<feature type="transmembrane region" description="Helical" evidence="7">
    <location>
        <begin position="174"/>
        <end position="190"/>
    </location>
</feature>
<feature type="transmembrane region" description="Helical" evidence="7">
    <location>
        <begin position="86"/>
        <end position="105"/>
    </location>
</feature>
<comment type="similarity">
    <text evidence="5">Belongs to the SAT4 family.</text>
</comment>
<feature type="compositionally biased region" description="Basic and acidic residues" evidence="6">
    <location>
        <begin position="419"/>
        <end position="428"/>
    </location>
</feature>
<feature type="region of interest" description="Disordered" evidence="6">
    <location>
        <begin position="352"/>
        <end position="377"/>
    </location>
</feature>